<dbReference type="Proteomes" id="UP000015241">
    <property type="component" value="Unassembled WGS sequence"/>
</dbReference>
<evidence type="ECO:0000313" key="3">
    <source>
        <dbReference type="EMBL" id="EPS95264.1"/>
    </source>
</evidence>
<dbReference type="Pfam" id="PF25534">
    <property type="entry name" value="DUF7918"/>
    <property type="match status" value="1"/>
</dbReference>
<feature type="compositionally biased region" description="Basic residues" evidence="1">
    <location>
        <begin position="167"/>
        <end position="176"/>
    </location>
</feature>
<dbReference type="PANTHER" id="PTHR36223">
    <property type="entry name" value="BETA-LACTAMASE-TYPE TRANSPEPTIDASE FOLD DOMAIN CONTAINING PROTEIN"/>
    <property type="match status" value="1"/>
</dbReference>
<dbReference type="STRING" id="743788.S8F9D2"/>
<dbReference type="AlphaFoldDB" id="S8F9D2"/>
<evidence type="ECO:0000259" key="2">
    <source>
        <dbReference type="Pfam" id="PF25534"/>
    </source>
</evidence>
<evidence type="ECO:0000256" key="1">
    <source>
        <dbReference type="SAM" id="MobiDB-lite"/>
    </source>
</evidence>
<sequence>MLSSSLNDSLDDEEAAKDLACEGQLGEIQTRIVRVEPGEPIEWTPSTVNETQNFGVIHESVKKVGMHCVSFGATVPIPRRKVYNVVYIDKVSSPYITFTFRYRPRAILQAEGIIEPDPIPDRQPTRSPRSPTEPLPPRETRSPTARGESLEAEHLREQPDEPSPSTRPKKRRRRGRPSSTSAESPDGDASPVAKPEDEATPSVKEEDDVEDVDALEAQLSAIRQRIDRARANQTGRSGSRVIKRESSPIRVGRFHGGIIDLTDD</sequence>
<keyword evidence="4" id="KW-1185">Reference proteome</keyword>
<proteinExistence type="predicted"/>
<dbReference type="OrthoDB" id="3364132at2759"/>
<dbReference type="InterPro" id="IPR057678">
    <property type="entry name" value="DUF7918"/>
</dbReference>
<reference evidence="3 4" key="1">
    <citation type="journal article" date="2012" name="Science">
        <title>The Paleozoic origin of enzymatic lignin decomposition reconstructed from 31 fungal genomes.</title>
        <authorList>
            <person name="Floudas D."/>
            <person name="Binder M."/>
            <person name="Riley R."/>
            <person name="Barry K."/>
            <person name="Blanchette R.A."/>
            <person name="Henrissat B."/>
            <person name="Martinez A.T."/>
            <person name="Otillar R."/>
            <person name="Spatafora J.W."/>
            <person name="Yadav J.S."/>
            <person name="Aerts A."/>
            <person name="Benoit I."/>
            <person name="Boyd A."/>
            <person name="Carlson A."/>
            <person name="Copeland A."/>
            <person name="Coutinho P.M."/>
            <person name="de Vries R.P."/>
            <person name="Ferreira P."/>
            <person name="Findley K."/>
            <person name="Foster B."/>
            <person name="Gaskell J."/>
            <person name="Glotzer D."/>
            <person name="Gorecki P."/>
            <person name="Heitman J."/>
            <person name="Hesse C."/>
            <person name="Hori C."/>
            <person name="Igarashi K."/>
            <person name="Jurgens J.A."/>
            <person name="Kallen N."/>
            <person name="Kersten P."/>
            <person name="Kohler A."/>
            <person name="Kuees U."/>
            <person name="Kumar T.K.A."/>
            <person name="Kuo A."/>
            <person name="LaButti K."/>
            <person name="Larrondo L.F."/>
            <person name="Lindquist E."/>
            <person name="Ling A."/>
            <person name="Lombard V."/>
            <person name="Lucas S."/>
            <person name="Lundell T."/>
            <person name="Martin R."/>
            <person name="McLaughlin D.J."/>
            <person name="Morgenstern I."/>
            <person name="Morin E."/>
            <person name="Murat C."/>
            <person name="Nagy L.G."/>
            <person name="Nolan M."/>
            <person name="Ohm R.A."/>
            <person name="Patyshakuliyeva A."/>
            <person name="Rokas A."/>
            <person name="Ruiz-Duenas F.J."/>
            <person name="Sabat G."/>
            <person name="Salamov A."/>
            <person name="Samejima M."/>
            <person name="Schmutz J."/>
            <person name="Slot J.C."/>
            <person name="St John F."/>
            <person name="Stenlid J."/>
            <person name="Sun H."/>
            <person name="Sun S."/>
            <person name="Syed K."/>
            <person name="Tsang A."/>
            <person name="Wiebenga A."/>
            <person name="Young D."/>
            <person name="Pisabarro A."/>
            <person name="Eastwood D.C."/>
            <person name="Martin F."/>
            <person name="Cullen D."/>
            <person name="Grigoriev I.V."/>
            <person name="Hibbett D.S."/>
        </authorList>
    </citation>
    <scope>NUCLEOTIDE SEQUENCE</scope>
    <source>
        <strain evidence="4">FP-58527</strain>
    </source>
</reference>
<feature type="region of interest" description="Disordered" evidence="1">
    <location>
        <begin position="113"/>
        <end position="211"/>
    </location>
</feature>
<accession>S8F9D2</accession>
<dbReference type="EMBL" id="KE504211">
    <property type="protein sequence ID" value="EPS95264.1"/>
    <property type="molecule type" value="Genomic_DNA"/>
</dbReference>
<dbReference type="PANTHER" id="PTHR36223:SF1">
    <property type="entry name" value="TRANSCRIPTION ELONGATION FACTOR EAF N-TERMINAL DOMAIN-CONTAINING PROTEIN"/>
    <property type="match status" value="1"/>
</dbReference>
<dbReference type="HOGENOM" id="CLU_060356_3_1_1"/>
<organism evidence="3 4">
    <name type="scientific">Fomitopsis schrenkii</name>
    <name type="common">Brown rot fungus</name>
    <dbReference type="NCBI Taxonomy" id="2126942"/>
    <lineage>
        <taxon>Eukaryota</taxon>
        <taxon>Fungi</taxon>
        <taxon>Dikarya</taxon>
        <taxon>Basidiomycota</taxon>
        <taxon>Agaricomycotina</taxon>
        <taxon>Agaricomycetes</taxon>
        <taxon>Polyporales</taxon>
        <taxon>Fomitopsis</taxon>
    </lineage>
</organism>
<evidence type="ECO:0000313" key="4">
    <source>
        <dbReference type="Proteomes" id="UP000015241"/>
    </source>
</evidence>
<dbReference type="InParanoid" id="S8F9D2"/>
<gene>
    <name evidence="3" type="ORF">FOMPIDRAFT_92811</name>
</gene>
<feature type="domain" description="DUF7918" evidence="2">
    <location>
        <begin position="12"/>
        <end position="115"/>
    </location>
</feature>
<feature type="compositionally biased region" description="Basic and acidic residues" evidence="1">
    <location>
        <begin position="148"/>
        <end position="159"/>
    </location>
</feature>
<protein>
    <recommendedName>
        <fullName evidence="2">DUF7918 domain-containing protein</fullName>
    </recommendedName>
</protein>
<name>S8F9D2_FOMSC</name>